<dbReference type="CDD" id="cd16913">
    <property type="entry name" value="YkuD_like"/>
    <property type="match status" value="1"/>
</dbReference>
<evidence type="ECO:0000256" key="2">
    <source>
        <dbReference type="ARBA" id="ARBA00005992"/>
    </source>
</evidence>
<comment type="caution">
    <text evidence="11">The sequence shown here is derived from an EMBL/GenBank/DDBJ whole genome shotgun (WGS) entry which is preliminary data.</text>
</comment>
<name>A0A947DAF1_9CYAN</name>
<keyword evidence="12" id="KW-1185">Reference proteome</keyword>
<feature type="active site" description="Nucleophile" evidence="9">
    <location>
        <position position="173"/>
    </location>
</feature>
<dbReference type="PANTHER" id="PTHR30582">
    <property type="entry name" value="L,D-TRANSPEPTIDASE"/>
    <property type="match status" value="1"/>
</dbReference>
<dbReference type="GO" id="GO:0018104">
    <property type="term" value="P:peptidoglycan-protein cross-linking"/>
    <property type="evidence" value="ECO:0007669"/>
    <property type="project" value="TreeGrafter"/>
</dbReference>
<evidence type="ECO:0000256" key="8">
    <source>
        <dbReference type="ARBA" id="ARBA00023316"/>
    </source>
</evidence>
<keyword evidence="7 9" id="KW-0573">Peptidoglycan synthesis</keyword>
<dbReference type="SUPFAM" id="SSF141523">
    <property type="entry name" value="L,D-transpeptidase catalytic domain-like"/>
    <property type="match status" value="1"/>
</dbReference>
<keyword evidence="5" id="KW-0378">Hydrolase</keyword>
<proteinExistence type="inferred from homology"/>
<dbReference type="Pfam" id="PF03734">
    <property type="entry name" value="YkuD"/>
    <property type="match status" value="1"/>
</dbReference>
<dbReference type="GO" id="GO:0005576">
    <property type="term" value="C:extracellular region"/>
    <property type="evidence" value="ECO:0007669"/>
    <property type="project" value="TreeGrafter"/>
</dbReference>
<dbReference type="GO" id="GO:0071555">
    <property type="term" value="P:cell wall organization"/>
    <property type="evidence" value="ECO:0007669"/>
    <property type="project" value="UniProtKB-UniRule"/>
</dbReference>
<dbReference type="InterPro" id="IPR038063">
    <property type="entry name" value="Transpep_catalytic_dom"/>
</dbReference>
<feature type="active site" description="Proton donor/acceptor" evidence="9">
    <location>
        <position position="157"/>
    </location>
</feature>
<dbReference type="RefSeq" id="WP_215606903.1">
    <property type="nucleotide sequence ID" value="NZ_JADOES010000001.1"/>
</dbReference>
<protein>
    <submittedName>
        <fullName evidence="11">L,D-transpeptidase</fullName>
    </submittedName>
</protein>
<keyword evidence="8 9" id="KW-0961">Cell wall biogenesis/degradation</keyword>
<reference evidence="11" key="1">
    <citation type="submission" date="2020-11" db="EMBL/GenBank/DDBJ databases">
        <authorList>
            <person name="Konstantinou D."/>
            <person name="Gkelis S."/>
            <person name="Popin R."/>
            <person name="Fewer D."/>
            <person name="Sivonen K."/>
        </authorList>
    </citation>
    <scope>NUCLEOTIDE SEQUENCE</scope>
    <source>
        <strain evidence="11">TAU-MAC 1115</strain>
    </source>
</reference>
<keyword evidence="3" id="KW-0328">Glycosyltransferase</keyword>
<reference evidence="11" key="2">
    <citation type="journal article" date="2021" name="Mar. Drugs">
        <title>Genome Reduction and Secondary Metabolism of the Marine Sponge-Associated Cyanobacterium Leptothoe.</title>
        <authorList>
            <person name="Konstantinou D."/>
            <person name="Popin R.V."/>
            <person name="Fewer D.P."/>
            <person name="Sivonen K."/>
            <person name="Gkelis S."/>
        </authorList>
    </citation>
    <scope>NUCLEOTIDE SEQUENCE</scope>
    <source>
        <strain evidence="11">TAU-MAC 1115</strain>
    </source>
</reference>
<comment type="pathway">
    <text evidence="1 9">Cell wall biogenesis; peptidoglycan biosynthesis.</text>
</comment>
<evidence type="ECO:0000256" key="3">
    <source>
        <dbReference type="ARBA" id="ARBA00022676"/>
    </source>
</evidence>
<dbReference type="GO" id="GO:0071972">
    <property type="term" value="F:peptidoglycan L,D-transpeptidase activity"/>
    <property type="evidence" value="ECO:0007669"/>
    <property type="project" value="TreeGrafter"/>
</dbReference>
<organism evidence="11 12">
    <name type="scientific">Leptothoe spongobia TAU-MAC 1115</name>
    <dbReference type="NCBI Taxonomy" id="1967444"/>
    <lineage>
        <taxon>Bacteria</taxon>
        <taxon>Bacillati</taxon>
        <taxon>Cyanobacteriota</taxon>
        <taxon>Cyanophyceae</taxon>
        <taxon>Nodosilineales</taxon>
        <taxon>Cymatolegaceae</taxon>
        <taxon>Leptothoe</taxon>
        <taxon>Leptothoe spongobia</taxon>
    </lineage>
</organism>
<evidence type="ECO:0000256" key="1">
    <source>
        <dbReference type="ARBA" id="ARBA00004752"/>
    </source>
</evidence>
<dbReference type="EMBL" id="JADOES010000001">
    <property type="protein sequence ID" value="MBT9313831.1"/>
    <property type="molecule type" value="Genomic_DNA"/>
</dbReference>
<dbReference type="Gene3D" id="2.40.440.10">
    <property type="entry name" value="L,D-transpeptidase catalytic domain-like"/>
    <property type="match status" value="1"/>
</dbReference>
<sequence length="198" mass="22134">MQGIHPLASSFALLCVGSALGLALLEWQDPYDWKVEDTPATERLSNLSTRISIVNGRRPRLINPLKQPISDVQVVVQLNARKVNVYRHGEIIKQYLIAIGQSEWETPVGSFNVIQKQEYPTWQHPITGEIVPAGKNNPLGSRWIGFLSSRDGEIGFHGTNEESLIGEAISHGCIRMLNEDIEDLYSYIELGTTVTVKR</sequence>
<accession>A0A947DAF1</accession>
<evidence type="ECO:0000259" key="10">
    <source>
        <dbReference type="PROSITE" id="PS52029"/>
    </source>
</evidence>
<evidence type="ECO:0000313" key="11">
    <source>
        <dbReference type="EMBL" id="MBT9313831.1"/>
    </source>
</evidence>
<dbReference type="InterPro" id="IPR005490">
    <property type="entry name" value="LD_TPept_cat_dom"/>
</dbReference>
<evidence type="ECO:0000256" key="9">
    <source>
        <dbReference type="PROSITE-ProRule" id="PRU01373"/>
    </source>
</evidence>
<dbReference type="PROSITE" id="PS52029">
    <property type="entry name" value="LD_TPASE"/>
    <property type="match status" value="1"/>
</dbReference>
<evidence type="ECO:0000313" key="12">
    <source>
        <dbReference type="Proteomes" id="UP000717364"/>
    </source>
</evidence>
<dbReference type="InterPro" id="IPR050979">
    <property type="entry name" value="LD-transpeptidase"/>
</dbReference>
<dbReference type="PANTHER" id="PTHR30582:SF24">
    <property type="entry name" value="L,D-TRANSPEPTIDASE ERFK_SRFK-RELATED"/>
    <property type="match status" value="1"/>
</dbReference>
<keyword evidence="4" id="KW-0808">Transferase</keyword>
<evidence type="ECO:0000256" key="6">
    <source>
        <dbReference type="ARBA" id="ARBA00022960"/>
    </source>
</evidence>
<comment type="similarity">
    <text evidence="2">Belongs to the YkuD family.</text>
</comment>
<dbReference type="AlphaFoldDB" id="A0A947DAF1"/>
<feature type="domain" description="L,D-TPase catalytic" evidence="10">
    <location>
        <begin position="72"/>
        <end position="197"/>
    </location>
</feature>
<evidence type="ECO:0000256" key="5">
    <source>
        <dbReference type="ARBA" id="ARBA00022801"/>
    </source>
</evidence>
<evidence type="ECO:0000256" key="7">
    <source>
        <dbReference type="ARBA" id="ARBA00022984"/>
    </source>
</evidence>
<dbReference type="Proteomes" id="UP000717364">
    <property type="component" value="Unassembled WGS sequence"/>
</dbReference>
<keyword evidence="6 9" id="KW-0133">Cell shape</keyword>
<gene>
    <name evidence="11" type="ORF">IXB50_00125</name>
</gene>
<dbReference type="GO" id="GO:0008360">
    <property type="term" value="P:regulation of cell shape"/>
    <property type="evidence" value="ECO:0007669"/>
    <property type="project" value="UniProtKB-UniRule"/>
</dbReference>
<evidence type="ECO:0000256" key="4">
    <source>
        <dbReference type="ARBA" id="ARBA00022679"/>
    </source>
</evidence>
<dbReference type="GO" id="GO:0016757">
    <property type="term" value="F:glycosyltransferase activity"/>
    <property type="evidence" value="ECO:0007669"/>
    <property type="project" value="UniProtKB-KW"/>
</dbReference>